<evidence type="ECO:0000256" key="4">
    <source>
        <dbReference type="RuleBase" id="RU004504"/>
    </source>
</evidence>
<evidence type="ECO:0000313" key="6">
    <source>
        <dbReference type="EMBL" id="CAD9100781.1"/>
    </source>
</evidence>
<dbReference type="Gene3D" id="3.90.1150.10">
    <property type="entry name" value="Aspartate Aminotransferase, domain 1"/>
    <property type="match status" value="1"/>
</dbReference>
<name>A0A7S1PV36_NEODS</name>
<dbReference type="InterPro" id="IPR015424">
    <property type="entry name" value="PyrdxlP-dep_Trfase"/>
</dbReference>
<evidence type="ECO:0000259" key="5">
    <source>
        <dbReference type="Pfam" id="PF00266"/>
    </source>
</evidence>
<dbReference type="PROSITE" id="PS00595">
    <property type="entry name" value="AA_TRANSFER_CLASS_5"/>
    <property type="match status" value="1"/>
</dbReference>
<feature type="domain" description="Aminotransferase class V" evidence="5">
    <location>
        <begin position="116"/>
        <end position="492"/>
    </location>
</feature>
<dbReference type="InterPro" id="IPR015421">
    <property type="entry name" value="PyrdxlP-dep_Trfase_major"/>
</dbReference>
<organism evidence="6">
    <name type="scientific">Neobodo designis</name>
    <name type="common">Flagellated protozoan</name>
    <name type="synonym">Bodo designis</name>
    <dbReference type="NCBI Taxonomy" id="312471"/>
    <lineage>
        <taxon>Eukaryota</taxon>
        <taxon>Discoba</taxon>
        <taxon>Euglenozoa</taxon>
        <taxon>Kinetoplastea</taxon>
        <taxon>Metakinetoplastina</taxon>
        <taxon>Neobodonida</taxon>
        <taxon>Neobodo</taxon>
    </lineage>
</organism>
<dbReference type="Gene3D" id="3.40.640.10">
    <property type="entry name" value="Type I PLP-dependent aspartate aminotransferase-like (Major domain)"/>
    <property type="match status" value="1"/>
</dbReference>
<dbReference type="PANTHER" id="PTHR43586:SF24">
    <property type="entry name" value="BLR4730 PROTEIN"/>
    <property type="match status" value="1"/>
</dbReference>
<comment type="cofactor">
    <cofactor evidence="1 4">
        <name>pyridoxal 5'-phosphate</name>
        <dbReference type="ChEBI" id="CHEBI:597326"/>
    </cofactor>
</comment>
<dbReference type="SUPFAM" id="SSF53383">
    <property type="entry name" value="PLP-dependent transferases"/>
    <property type="match status" value="1"/>
</dbReference>
<evidence type="ECO:0000256" key="3">
    <source>
        <dbReference type="RuleBase" id="RU004075"/>
    </source>
</evidence>
<evidence type="ECO:0000256" key="2">
    <source>
        <dbReference type="ARBA" id="ARBA00022898"/>
    </source>
</evidence>
<dbReference type="EMBL" id="HBGF01010703">
    <property type="protein sequence ID" value="CAD9100781.1"/>
    <property type="molecule type" value="Transcribed_RNA"/>
</dbReference>
<dbReference type="InterPro" id="IPR015422">
    <property type="entry name" value="PyrdxlP-dep_Trfase_small"/>
</dbReference>
<protein>
    <recommendedName>
        <fullName evidence="5">Aminotransferase class V domain-containing protein</fullName>
    </recommendedName>
</protein>
<evidence type="ECO:0000256" key="1">
    <source>
        <dbReference type="ARBA" id="ARBA00001933"/>
    </source>
</evidence>
<dbReference type="InterPro" id="IPR000192">
    <property type="entry name" value="Aminotrans_V_dom"/>
</dbReference>
<gene>
    <name evidence="6" type="ORF">NDES1114_LOCUS7108</name>
</gene>
<dbReference type="PANTHER" id="PTHR43586">
    <property type="entry name" value="CYSTEINE DESULFURASE"/>
    <property type="match status" value="1"/>
</dbReference>
<accession>A0A7S1PV36</accession>
<keyword evidence="2" id="KW-0663">Pyridoxal phosphate</keyword>
<dbReference type="InterPro" id="IPR020578">
    <property type="entry name" value="Aminotrans_V_PyrdxlP_BS"/>
</dbReference>
<reference evidence="6" key="1">
    <citation type="submission" date="2021-01" db="EMBL/GenBank/DDBJ databases">
        <authorList>
            <person name="Corre E."/>
            <person name="Pelletier E."/>
            <person name="Niang G."/>
            <person name="Scheremetjew M."/>
            <person name="Finn R."/>
            <person name="Kale V."/>
            <person name="Holt S."/>
            <person name="Cochrane G."/>
            <person name="Meng A."/>
            <person name="Brown T."/>
            <person name="Cohen L."/>
        </authorList>
    </citation>
    <scope>NUCLEOTIDE SEQUENCE</scope>
    <source>
        <strain evidence="6">CCAP 1951/1</strain>
    </source>
</reference>
<sequence>MPLVARGSQGVLDIVDPPAVASNHGSLAADGDMLATSLADVDLHVAPRFSGSFVAQPATPLATVLANPASFSVNKRAAVSSVVTVATDVEPFVDRLVQWRLDTPGCTDVERPALHLNSAGASLPTKRTVSAITEYIEFEARNGGYEAADLVNDGKAVHGSIARLVHAEGPHEVALAESGRAAWASAFYGIPFQPGDVILTCLIEYGANYVAFLHLRDTKGVKLDMLPHRPDGTVDAAAVGRCLDEHGGRVRAVAVTHVPTHGGIVNPCEAIGREIRRWNEAHSMDPHRRVLYAVDACQSVGQIPIDVADMHCDILSATSRKFLRGPRGVGFVYVRNDVIPVLNPPTLDHYAADWIARDAYRMNATARRLEKWECSVALRLGLGAAVEYALDVGLDTIWTRVRWLAAYLRTKLRAVPGVILRDTGTDLCGIISFSVAGWPAAELRTALQRTYYVNTTVSTVGQARIDLESRQLDDFNRASVHYYNSRDEVDRFVAAIAELASTHPPRVVDSAEV</sequence>
<comment type="similarity">
    <text evidence="3">Belongs to the class-V pyridoxal-phosphate-dependent aminotransferase family.</text>
</comment>
<proteinExistence type="inferred from homology"/>
<dbReference type="AlphaFoldDB" id="A0A7S1PV36"/>
<dbReference type="Pfam" id="PF00266">
    <property type="entry name" value="Aminotran_5"/>
    <property type="match status" value="1"/>
</dbReference>